<evidence type="ECO:0000313" key="2">
    <source>
        <dbReference type="EMBL" id="KAL2496408.1"/>
    </source>
</evidence>
<comment type="caution">
    <text evidence="2">The sequence shown here is derived from an EMBL/GenBank/DDBJ whole genome shotgun (WGS) entry which is preliminary data.</text>
</comment>
<dbReference type="Proteomes" id="UP001604277">
    <property type="component" value="Unassembled WGS sequence"/>
</dbReference>
<evidence type="ECO:0000313" key="3">
    <source>
        <dbReference type="Proteomes" id="UP001604277"/>
    </source>
</evidence>
<evidence type="ECO:0000256" key="1">
    <source>
        <dbReference type="SAM" id="MobiDB-lite"/>
    </source>
</evidence>
<dbReference type="EMBL" id="JBFOLJ010000011">
    <property type="protein sequence ID" value="KAL2496408.1"/>
    <property type="molecule type" value="Genomic_DNA"/>
</dbReference>
<reference evidence="3" key="1">
    <citation type="submission" date="2024-07" db="EMBL/GenBank/DDBJ databases">
        <title>Two chromosome-level genome assemblies of Korean endemic species Abeliophyllum distichum and Forsythia ovata (Oleaceae).</title>
        <authorList>
            <person name="Jang H."/>
        </authorList>
    </citation>
    <scope>NUCLEOTIDE SEQUENCE [LARGE SCALE GENOMIC DNA]</scope>
</reference>
<feature type="compositionally biased region" description="Polar residues" evidence="1">
    <location>
        <begin position="48"/>
        <end position="58"/>
    </location>
</feature>
<feature type="region of interest" description="Disordered" evidence="1">
    <location>
        <begin position="43"/>
        <end position="72"/>
    </location>
</feature>
<organism evidence="2 3">
    <name type="scientific">Forsythia ovata</name>
    <dbReference type="NCBI Taxonomy" id="205694"/>
    <lineage>
        <taxon>Eukaryota</taxon>
        <taxon>Viridiplantae</taxon>
        <taxon>Streptophyta</taxon>
        <taxon>Embryophyta</taxon>
        <taxon>Tracheophyta</taxon>
        <taxon>Spermatophyta</taxon>
        <taxon>Magnoliopsida</taxon>
        <taxon>eudicotyledons</taxon>
        <taxon>Gunneridae</taxon>
        <taxon>Pentapetalae</taxon>
        <taxon>asterids</taxon>
        <taxon>lamiids</taxon>
        <taxon>Lamiales</taxon>
        <taxon>Oleaceae</taxon>
        <taxon>Forsythieae</taxon>
        <taxon>Forsythia</taxon>
    </lineage>
</organism>
<protein>
    <submittedName>
        <fullName evidence="2">Ubiquitin-conjugating enzyme E2 25</fullName>
    </submittedName>
</protein>
<accession>A0ABD1S7L5</accession>
<name>A0ABD1S7L5_9LAMI</name>
<dbReference type="AlphaFoldDB" id="A0ABD1S7L5"/>
<keyword evidence="3" id="KW-1185">Reference proteome</keyword>
<gene>
    <name evidence="2" type="ORF">Fot_40165</name>
</gene>
<sequence length="118" mass="12929">MHYDDPIEEDYAILQSHFDHMDIPPGIEAPVPLPWLPSSAGSNMKLMTPSTSSNSSRKLQLDGASLPPDTNLVHPSWQLKTVQIKDQSTSQNSSQLGIQVHTVSQPVELNLSLCGNQL</sequence>
<proteinExistence type="predicted"/>